<protein>
    <submittedName>
        <fullName evidence="11">Uncharacterized protein</fullName>
    </submittedName>
</protein>
<dbReference type="GO" id="GO:0005524">
    <property type="term" value="F:ATP binding"/>
    <property type="evidence" value="ECO:0007669"/>
    <property type="project" value="InterPro"/>
</dbReference>
<dbReference type="Proteomes" id="UP000824469">
    <property type="component" value="Unassembled WGS sequence"/>
</dbReference>
<evidence type="ECO:0000256" key="7">
    <source>
        <dbReference type="PROSITE-ProRule" id="PRU00221"/>
    </source>
</evidence>
<evidence type="ECO:0000313" key="12">
    <source>
        <dbReference type="Proteomes" id="UP000824469"/>
    </source>
</evidence>
<keyword evidence="5" id="KW-0862">Zinc</keyword>
<evidence type="ECO:0000259" key="10">
    <source>
        <dbReference type="PROSITE" id="PS50089"/>
    </source>
</evidence>
<evidence type="ECO:0000313" key="11">
    <source>
        <dbReference type="EMBL" id="KAH9308178.1"/>
    </source>
</evidence>
<evidence type="ECO:0000256" key="2">
    <source>
        <dbReference type="ARBA" id="ARBA00022723"/>
    </source>
</evidence>
<dbReference type="EMBL" id="JAHRHJ020000007">
    <property type="protein sequence ID" value="KAH9308178.1"/>
    <property type="molecule type" value="Genomic_DNA"/>
</dbReference>
<feature type="repeat" description="WD" evidence="7">
    <location>
        <begin position="867"/>
        <end position="906"/>
    </location>
</feature>
<feature type="compositionally biased region" description="Low complexity" evidence="8">
    <location>
        <begin position="97"/>
        <end position="113"/>
    </location>
</feature>
<evidence type="ECO:0000256" key="5">
    <source>
        <dbReference type="ARBA" id="ARBA00022833"/>
    </source>
</evidence>
<keyword evidence="4 6" id="KW-0863">Zinc-finger</keyword>
<dbReference type="PROSITE" id="PS50089">
    <property type="entry name" value="ZF_RING_2"/>
    <property type="match status" value="1"/>
</dbReference>
<name>A0AA38KKC0_TAXCH</name>
<evidence type="ECO:0000256" key="8">
    <source>
        <dbReference type="SAM" id="MobiDB-lite"/>
    </source>
</evidence>
<feature type="domain" description="RING-type" evidence="10">
    <location>
        <begin position="147"/>
        <end position="209"/>
    </location>
</feature>
<evidence type="ECO:0000256" key="4">
    <source>
        <dbReference type="ARBA" id="ARBA00022771"/>
    </source>
</evidence>
<dbReference type="GO" id="GO:0008270">
    <property type="term" value="F:zinc ion binding"/>
    <property type="evidence" value="ECO:0007669"/>
    <property type="project" value="UniProtKB-KW"/>
</dbReference>
<evidence type="ECO:0000256" key="3">
    <source>
        <dbReference type="ARBA" id="ARBA00022737"/>
    </source>
</evidence>
<dbReference type="SUPFAM" id="SSF50978">
    <property type="entry name" value="WD40 repeat-like"/>
    <property type="match status" value="1"/>
</dbReference>
<dbReference type="Pfam" id="PF13445">
    <property type="entry name" value="zf-RING_UBOX"/>
    <property type="match status" value="1"/>
</dbReference>
<dbReference type="PROSITE" id="PS50011">
    <property type="entry name" value="PROTEIN_KINASE_DOM"/>
    <property type="match status" value="1"/>
</dbReference>
<dbReference type="InterPro" id="IPR001841">
    <property type="entry name" value="Znf_RING"/>
</dbReference>
<dbReference type="Gene3D" id="1.10.510.10">
    <property type="entry name" value="Transferase(Phosphotransferase) domain 1"/>
    <property type="match status" value="1"/>
</dbReference>
<feature type="compositionally biased region" description="Basic and acidic residues" evidence="8">
    <location>
        <begin position="115"/>
        <end position="132"/>
    </location>
</feature>
<dbReference type="Gene3D" id="3.30.40.10">
    <property type="entry name" value="Zinc/RING finger domain, C3HC4 (zinc finger)"/>
    <property type="match status" value="1"/>
</dbReference>
<proteinExistence type="predicted"/>
<dbReference type="PANTHER" id="PTHR44489">
    <property type="match status" value="1"/>
</dbReference>
<evidence type="ECO:0000256" key="1">
    <source>
        <dbReference type="ARBA" id="ARBA00022574"/>
    </source>
</evidence>
<dbReference type="SUPFAM" id="SSF57850">
    <property type="entry name" value="RING/U-box"/>
    <property type="match status" value="1"/>
</dbReference>
<dbReference type="Pfam" id="PF00069">
    <property type="entry name" value="Pkinase"/>
    <property type="match status" value="1"/>
</dbReference>
<dbReference type="PROSITE" id="PS50082">
    <property type="entry name" value="WD_REPEATS_2"/>
    <property type="match status" value="3"/>
</dbReference>
<dbReference type="InterPro" id="IPR036322">
    <property type="entry name" value="WD40_repeat_dom_sf"/>
</dbReference>
<sequence length="976" mass="109201">MQKLLELEDQVKKLSDKLERMEEGTKRRIFNLRISSSEDSLENDFNDKIVDIFGNKDSHDGALHKPNGRIEYANVPHGHVKASQISSKVGFEMYPSPIKSKTSTSSSLSPFKKSNLRDSGDPKGRQQYGMDEKGIDNRELRMEMPECPICLQQYDEEEDRIPRVLSCGHSPCHSCLNELPRHWTDSFSYSSSSSSSSASSCLIRCPECTQWVKLPLQGPSGLPKNIELLRLIQCLQPNQEQGKPKKKTHLSITLKNTEFKPTEFNKFSNPHGPCIDWANWVIPQSAIQLETAPKEDEDDELLLTGCLMVGSNPKKQLVGLIRIGPHVTTACPSSSPKTIKGDSYYEMTKGVLHGLVKSERQELQILMTHSLLNRKVCRVFGFWMSCEGLVYFVCEKLQRVKNGSIQSALLELRSSNAASRSTLGGVLNNLSKRAAEICEVVVSLHTQELICGCLAPQCFEFDEFGHPLFNLNRALLSKRMVKELIRDAVSVGIQSSKSEYIQNSVSNSSWMYLSPEVLSILYQNEQGFISNEIQERTTHISLKADVWSLGCLMLMLLIGETPFNKLSFSEFLRAIVTERIQIDAWLDDKLLSEPLSSTIDISLKTQFEHFKHLLCKCFDYEPENRPDAHDLWICLSGWSTSFKQPFEDKPCFNASNQGCWCLVLGESLSPLTAESESCGEQGVVDGGLEMNHGLEKKLKDTGSNERKAIDAQGTNAGMFGANGETEYKMDDLEVLSLEGHLDCVTALAVCGEFLLSASYDKTVCIWSLHNNSHLVTLRGHEHRILALIVNVEQSLCFSGDYGGCIFVWAIDSVPRQEPVMTWYDHKDWRYSGVHSLAISKDGYLYSGSGDRTVKAWSLQDYSLISTMEGHSSVVSALYINEGLLYSGSWDGTVRLWWLRDHSPLAVLGANAPTHIGSVHALSMCNGILIAVYNNGWLQMWKDDTHLKSLQAHDSAILALHGTADWVVIGGWDKTIK</sequence>
<keyword evidence="2" id="KW-0479">Metal-binding</keyword>
<dbReference type="SUPFAM" id="SSF56112">
    <property type="entry name" value="Protein kinase-like (PK-like)"/>
    <property type="match status" value="1"/>
</dbReference>
<evidence type="ECO:0000256" key="6">
    <source>
        <dbReference type="PROSITE-ProRule" id="PRU00175"/>
    </source>
</evidence>
<dbReference type="OMA" id="RIEYANV"/>
<feature type="repeat" description="WD" evidence="7">
    <location>
        <begin position="737"/>
        <end position="776"/>
    </location>
</feature>
<dbReference type="InterPro" id="IPR013083">
    <property type="entry name" value="Znf_RING/FYVE/PHD"/>
</dbReference>
<gene>
    <name evidence="11" type="ORF">KI387_036089</name>
</gene>
<accession>A0AA38KKC0</accession>
<reference evidence="11 12" key="1">
    <citation type="journal article" date="2021" name="Nat. Plants">
        <title>The Taxus genome provides insights into paclitaxel biosynthesis.</title>
        <authorList>
            <person name="Xiong X."/>
            <person name="Gou J."/>
            <person name="Liao Q."/>
            <person name="Li Y."/>
            <person name="Zhou Q."/>
            <person name="Bi G."/>
            <person name="Li C."/>
            <person name="Du R."/>
            <person name="Wang X."/>
            <person name="Sun T."/>
            <person name="Guo L."/>
            <person name="Liang H."/>
            <person name="Lu P."/>
            <person name="Wu Y."/>
            <person name="Zhang Z."/>
            <person name="Ro D.K."/>
            <person name="Shang Y."/>
            <person name="Huang S."/>
            <person name="Yan J."/>
        </authorList>
    </citation>
    <scope>NUCLEOTIDE SEQUENCE [LARGE SCALE GENOMIC DNA]</scope>
    <source>
        <strain evidence="11">Ta-2019</strain>
    </source>
</reference>
<dbReference type="Pfam" id="PF00400">
    <property type="entry name" value="WD40"/>
    <property type="match status" value="4"/>
</dbReference>
<dbReference type="InterPro" id="IPR000719">
    <property type="entry name" value="Prot_kinase_dom"/>
</dbReference>
<dbReference type="PRINTS" id="PR00320">
    <property type="entry name" value="GPROTEINBRPT"/>
</dbReference>
<keyword evidence="1 7" id="KW-0853">WD repeat</keyword>
<dbReference type="InterPro" id="IPR011009">
    <property type="entry name" value="Kinase-like_dom_sf"/>
</dbReference>
<dbReference type="InterPro" id="IPR020472">
    <property type="entry name" value="WD40_PAC1"/>
</dbReference>
<dbReference type="InterPro" id="IPR027370">
    <property type="entry name" value="Znf-RING_euk"/>
</dbReference>
<dbReference type="CDD" id="cd00200">
    <property type="entry name" value="WD40"/>
    <property type="match status" value="1"/>
</dbReference>
<feature type="region of interest" description="Disordered" evidence="8">
    <location>
        <begin position="97"/>
        <end position="132"/>
    </location>
</feature>
<comment type="caution">
    <text evidence="11">The sequence shown here is derived from an EMBL/GenBank/DDBJ whole genome shotgun (WGS) entry which is preliminary data.</text>
</comment>
<dbReference type="InterPro" id="IPR044715">
    <property type="entry name" value="WDR86-like"/>
</dbReference>
<evidence type="ECO:0000259" key="9">
    <source>
        <dbReference type="PROSITE" id="PS50011"/>
    </source>
</evidence>
<dbReference type="PANTHER" id="PTHR44489:SF11">
    <property type="entry name" value="WD REPEAT DOMAIN 86"/>
    <property type="match status" value="1"/>
</dbReference>
<dbReference type="Gene3D" id="2.130.10.10">
    <property type="entry name" value="YVTN repeat-like/Quinoprotein amine dehydrogenase"/>
    <property type="match status" value="2"/>
</dbReference>
<feature type="domain" description="Protein kinase" evidence="9">
    <location>
        <begin position="307"/>
        <end position="647"/>
    </location>
</feature>
<dbReference type="InterPro" id="IPR015943">
    <property type="entry name" value="WD40/YVTN_repeat-like_dom_sf"/>
</dbReference>
<dbReference type="PROSITE" id="PS50294">
    <property type="entry name" value="WD_REPEATS_REGION"/>
    <property type="match status" value="1"/>
</dbReference>
<dbReference type="SMART" id="SM00220">
    <property type="entry name" value="S_TKc"/>
    <property type="match status" value="1"/>
</dbReference>
<dbReference type="AlphaFoldDB" id="A0AA38KKC0"/>
<dbReference type="InterPro" id="IPR001680">
    <property type="entry name" value="WD40_rpt"/>
</dbReference>
<keyword evidence="12" id="KW-1185">Reference proteome</keyword>
<feature type="repeat" description="WD" evidence="7">
    <location>
        <begin position="833"/>
        <end position="866"/>
    </location>
</feature>
<keyword evidence="3" id="KW-0677">Repeat</keyword>
<dbReference type="SMART" id="SM00320">
    <property type="entry name" value="WD40"/>
    <property type="match status" value="5"/>
</dbReference>
<feature type="non-terminal residue" evidence="11">
    <location>
        <position position="1"/>
    </location>
</feature>
<organism evidence="11 12">
    <name type="scientific">Taxus chinensis</name>
    <name type="common">Chinese yew</name>
    <name type="synonym">Taxus wallichiana var. chinensis</name>
    <dbReference type="NCBI Taxonomy" id="29808"/>
    <lineage>
        <taxon>Eukaryota</taxon>
        <taxon>Viridiplantae</taxon>
        <taxon>Streptophyta</taxon>
        <taxon>Embryophyta</taxon>
        <taxon>Tracheophyta</taxon>
        <taxon>Spermatophyta</taxon>
        <taxon>Pinopsida</taxon>
        <taxon>Pinidae</taxon>
        <taxon>Conifers II</taxon>
        <taxon>Cupressales</taxon>
        <taxon>Taxaceae</taxon>
        <taxon>Taxus</taxon>
    </lineage>
</organism>
<dbReference type="SMART" id="SM00184">
    <property type="entry name" value="RING"/>
    <property type="match status" value="1"/>
</dbReference>
<dbReference type="GO" id="GO:0004672">
    <property type="term" value="F:protein kinase activity"/>
    <property type="evidence" value="ECO:0007669"/>
    <property type="project" value="InterPro"/>
</dbReference>